<feature type="region of interest" description="Disordered" evidence="2">
    <location>
        <begin position="369"/>
        <end position="506"/>
    </location>
</feature>
<comment type="caution">
    <text evidence="3">The sequence shown here is derived from an EMBL/GenBank/DDBJ whole genome shotgun (WGS) entry which is preliminary data.</text>
</comment>
<dbReference type="EMBL" id="UYIO01000001">
    <property type="protein sequence ID" value="VDG76757.1"/>
    <property type="molecule type" value="Genomic_DNA"/>
</dbReference>
<keyword evidence="1" id="KW-0175">Coiled coil</keyword>
<dbReference type="RefSeq" id="WP_065415173.1">
    <property type="nucleotide sequence ID" value="NZ_MASX01000048.1"/>
</dbReference>
<feature type="compositionally biased region" description="Polar residues" evidence="2">
    <location>
        <begin position="383"/>
        <end position="393"/>
    </location>
</feature>
<dbReference type="OrthoDB" id="3733464at2"/>
<dbReference type="InterPro" id="IPR019151">
    <property type="entry name" value="Proteasome_assmbl_chaperone_2"/>
</dbReference>
<dbReference type="Proteomes" id="UP000269974">
    <property type="component" value="Unassembled WGS sequence"/>
</dbReference>
<evidence type="ECO:0000313" key="4">
    <source>
        <dbReference type="Proteomes" id="UP000269974"/>
    </source>
</evidence>
<evidence type="ECO:0000256" key="2">
    <source>
        <dbReference type="SAM" id="MobiDB-lite"/>
    </source>
</evidence>
<dbReference type="SUPFAM" id="SSF159659">
    <property type="entry name" value="Cgl1923-like"/>
    <property type="match status" value="1"/>
</dbReference>
<gene>
    <name evidence="3" type="ORF">NCTC10327_01393</name>
</gene>
<evidence type="ECO:0000256" key="1">
    <source>
        <dbReference type="SAM" id="Coils"/>
    </source>
</evidence>
<reference evidence="3 4" key="1">
    <citation type="submission" date="2018-11" db="EMBL/GenBank/DDBJ databases">
        <authorList>
            <consortium name="Pathogen Informatics"/>
        </authorList>
    </citation>
    <scope>NUCLEOTIDE SEQUENCE [LARGE SCALE GENOMIC DNA]</scope>
    <source>
        <strain evidence="3 4">NCTC10327</strain>
    </source>
</reference>
<accession>A0A1B9BCD1</accession>
<protein>
    <submittedName>
        <fullName evidence="3">PAC2 family</fullName>
    </submittedName>
</protein>
<dbReference type="Pfam" id="PF09754">
    <property type="entry name" value="PAC2"/>
    <property type="match status" value="1"/>
</dbReference>
<feature type="compositionally biased region" description="Polar residues" evidence="2">
    <location>
        <begin position="471"/>
        <end position="495"/>
    </location>
</feature>
<organism evidence="3 4">
    <name type="scientific">Actinobaculum suis</name>
    <dbReference type="NCBI Taxonomy" id="1657"/>
    <lineage>
        <taxon>Bacteria</taxon>
        <taxon>Bacillati</taxon>
        <taxon>Actinomycetota</taxon>
        <taxon>Actinomycetes</taxon>
        <taxon>Actinomycetales</taxon>
        <taxon>Actinomycetaceae</taxon>
        <taxon>Actinobaculum</taxon>
    </lineage>
</organism>
<dbReference type="AlphaFoldDB" id="A0A1B9BCD1"/>
<dbReference type="InterPro" id="IPR038389">
    <property type="entry name" value="PSMG2_sf"/>
</dbReference>
<feature type="coiled-coil region" evidence="1">
    <location>
        <begin position="227"/>
        <end position="261"/>
    </location>
</feature>
<sequence>MGRFIDAATGDFPDQLDTLVVNLTDPLNDAGSVSDLVRSELLTLDTVRAARIDVDPLLDYRAQRPRVNYINGELVGLFRPAIDLYVVRDMEGRPFLLLTGTEPDFYWDTFAADLVDTLHYFGIKRVFSVGSIPAGLPHTRQPDMLVRSHNREKVAPALQANVWYSASFSDFFEYNIAQFGMESVALTVRVPVYLTGNRYSAGAVSGLSMLASVSGFSFPLGDLEVSAREENEALETMMKQNEQLREIVTAFEEEYDKSDADPGLVQAPRTSADVPSVEEIGRAAEQFLAQYEASKQKDQARAGEDTEFESLGGIAEQLEAFRRARGYRTGPSPRASAASRGQWPAVNLNHAEDAGITYSAPAAGDGQFVARQFPLPPGMVQRGQAQFPGSSQGYDADSAPQVQTDPENAPTAGDAGTARPVLSTAADHPAAGTEQTVAGDNLPAEDTGQAASSPQGEEATAAETPADEEPNNGTVEEPTNGTAYDAENSSETDPGQQPRRGRHAAD</sequence>
<evidence type="ECO:0000313" key="3">
    <source>
        <dbReference type="EMBL" id="VDG76757.1"/>
    </source>
</evidence>
<name>A0A1B9BCD1_9ACTO</name>
<dbReference type="Gene3D" id="3.40.50.10900">
    <property type="entry name" value="PAC-like subunit"/>
    <property type="match status" value="1"/>
</dbReference>
<proteinExistence type="predicted"/>